<gene>
    <name evidence="5" type="ORF">S01H1_82939</name>
</gene>
<reference evidence="5" key="1">
    <citation type="journal article" date="2014" name="Front. Microbiol.">
        <title>High frequency of phylogenetically diverse reductive dehalogenase-homologous genes in deep subseafloor sedimentary metagenomes.</title>
        <authorList>
            <person name="Kawai M."/>
            <person name="Futagami T."/>
            <person name="Toyoda A."/>
            <person name="Takaki Y."/>
            <person name="Nishi S."/>
            <person name="Hori S."/>
            <person name="Arai W."/>
            <person name="Tsubouchi T."/>
            <person name="Morono Y."/>
            <person name="Uchiyama I."/>
            <person name="Ito T."/>
            <person name="Fujiyama A."/>
            <person name="Inagaki F."/>
            <person name="Takami H."/>
        </authorList>
    </citation>
    <scope>NUCLEOTIDE SEQUENCE</scope>
    <source>
        <strain evidence="5">Expedition CK06-06</strain>
    </source>
</reference>
<dbReference type="PROSITE" id="PS00058">
    <property type="entry name" value="DNA_MISMATCH_REPAIR_1"/>
    <property type="match status" value="1"/>
</dbReference>
<dbReference type="GO" id="GO:0006298">
    <property type="term" value="P:mismatch repair"/>
    <property type="evidence" value="ECO:0007669"/>
    <property type="project" value="InterPro"/>
</dbReference>
<dbReference type="InterPro" id="IPR003594">
    <property type="entry name" value="HATPase_dom"/>
</dbReference>
<accession>X0XGL9</accession>
<dbReference type="InterPro" id="IPR038973">
    <property type="entry name" value="MutL/Mlh/Pms-like"/>
</dbReference>
<dbReference type="InterPro" id="IPR014762">
    <property type="entry name" value="DNA_mismatch_repair_CS"/>
</dbReference>
<dbReference type="NCBIfam" id="TIGR00585">
    <property type="entry name" value="mutl"/>
    <property type="match status" value="1"/>
</dbReference>
<dbReference type="InterPro" id="IPR036890">
    <property type="entry name" value="HATPase_C_sf"/>
</dbReference>
<comment type="caution">
    <text evidence="5">The sequence shown here is derived from an EMBL/GenBank/DDBJ whole genome shotgun (WGS) entry which is preliminary data.</text>
</comment>
<evidence type="ECO:0000256" key="3">
    <source>
        <dbReference type="ARBA" id="ARBA00023204"/>
    </source>
</evidence>
<evidence type="ECO:0000256" key="1">
    <source>
        <dbReference type="ARBA" id="ARBA00006082"/>
    </source>
</evidence>
<dbReference type="SUPFAM" id="SSF55874">
    <property type="entry name" value="ATPase domain of HSP90 chaperone/DNA topoisomerase II/histidine kinase"/>
    <property type="match status" value="1"/>
</dbReference>
<dbReference type="GO" id="GO:0016887">
    <property type="term" value="F:ATP hydrolysis activity"/>
    <property type="evidence" value="ECO:0007669"/>
    <property type="project" value="InterPro"/>
</dbReference>
<protein>
    <recommendedName>
        <fullName evidence="4">Histidine kinase/HSP90-like ATPase domain-containing protein</fullName>
    </recommendedName>
</protein>
<evidence type="ECO:0000313" key="5">
    <source>
        <dbReference type="EMBL" id="GAG42275.1"/>
    </source>
</evidence>
<dbReference type="EMBL" id="BARS01056289">
    <property type="protein sequence ID" value="GAG42275.1"/>
    <property type="molecule type" value="Genomic_DNA"/>
</dbReference>
<evidence type="ECO:0000256" key="2">
    <source>
        <dbReference type="ARBA" id="ARBA00022763"/>
    </source>
</evidence>
<dbReference type="AlphaFoldDB" id="X0XGL9"/>
<organism evidence="5">
    <name type="scientific">marine sediment metagenome</name>
    <dbReference type="NCBI Taxonomy" id="412755"/>
    <lineage>
        <taxon>unclassified sequences</taxon>
        <taxon>metagenomes</taxon>
        <taxon>ecological metagenomes</taxon>
    </lineage>
</organism>
<dbReference type="CDD" id="cd16926">
    <property type="entry name" value="HATPase_MutL-MLH-PMS-like"/>
    <property type="match status" value="1"/>
</dbReference>
<name>X0XGL9_9ZZZZ</name>
<dbReference type="Pfam" id="PF02518">
    <property type="entry name" value="HATPase_c"/>
    <property type="match status" value="1"/>
</dbReference>
<keyword evidence="3" id="KW-0234">DNA repair</keyword>
<keyword evidence="2" id="KW-0227">DNA damage</keyword>
<dbReference type="PANTHER" id="PTHR10073">
    <property type="entry name" value="DNA MISMATCH REPAIR PROTEIN MLH, PMS, MUTL"/>
    <property type="match status" value="1"/>
</dbReference>
<dbReference type="GO" id="GO:0140664">
    <property type="term" value="F:ATP-dependent DNA damage sensor activity"/>
    <property type="evidence" value="ECO:0007669"/>
    <property type="project" value="InterPro"/>
</dbReference>
<proteinExistence type="inferred from homology"/>
<dbReference type="Gene3D" id="3.30.565.10">
    <property type="entry name" value="Histidine kinase-like ATPase, C-terminal domain"/>
    <property type="match status" value="1"/>
</dbReference>
<dbReference type="GO" id="GO:0030983">
    <property type="term" value="F:mismatched DNA binding"/>
    <property type="evidence" value="ECO:0007669"/>
    <property type="project" value="InterPro"/>
</dbReference>
<sequence length="172" mass="17997">MTIKILDEKTIARIAAGEVIERPASVVKELVENALDAGAGRIEVEVRGGGVSLIKVTDNGGGIPEAEVALAFRRHATSKLNSYDDLNSIKSLGFRGEALPSIAAVADVAVLTCTGEGEAGTCIALEGGEITAPKRQARARGTTVSVSNLFRRVPARLKFLKSTPTENSRIAA</sequence>
<dbReference type="GO" id="GO:0005524">
    <property type="term" value="F:ATP binding"/>
    <property type="evidence" value="ECO:0007669"/>
    <property type="project" value="InterPro"/>
</dbReference>
<dbReference type="GO" id="GO:0032300">
    <property type="term" value="C:mismatch repair complex"/>
    <property type="evidence" value="ECO:0007669"/>
    <property type="project" value="InterPro"/>
</dbReference>
<feature type="domain" description="Histidine kinase/HSP90-like ATPase" evidence="4">
    <location>
        <begin position="21"/>
        <end position="85"/>
    </location>
</feature>
<dbReference type="FunFam" id="3.30.565.10:FF:000003">
    <property type="entry name" value="DNA mismatch repair endonuclease MutL"/>
    <property type="match status" value="1"/>
</dbReference>
<comment type="similarity">
    <text evidence="1">Belongs to the DNA mismatch repair MutL/HexB family.</text>
</comment>
<feature type="non-terminal residue" evidence="5">
    <location>
        <position position="172"/>
    </location>
</feature>
<dbReference type="InterPro" id="IPR002099">
    <property type="entry name" value="MutL/Mlh/PMS"/>
</dbReference>
<evidence type="ECO:0000259" key="4">
    <source>
        <dbReference type="Pfam" id="PF02518"/>
    </source>
</evidence>
<dbReference type="PANTHER" id="PTHR10073:SF12">
    <property type="entry name" value="DNA MISMATCH REPAIR PROTEIN MLH1"/>
    <property type="match status" value="1"/>
</dbReference>